<keyword evidence="2" id="KW-1003">Cell membrane</keyword>
<dbReference type="InterPro" id="IPR044878">
    <property type="entry name" value="UbiA_sf"/>
</dbReference>
<feature type="transmembrane region" description="Helical" evidence="6">
    <location>
        <begin position="249"/>
        <end position="268"/>
    </location>
</feature>
<evidence type="ECO:0000256" key="3">
    <source>
        <dbReference type="ARBA" id="ARBA00022692"/>
    </source>
</evidence>
<dbReference type="PANTHER" id="PTHR42723:SF1">
    <property type="entry name" value="CHLOROPHYLL SYNTHASE, CHLOROPLASTIC"/>
    <property type="match status" value="1"/>
</dbReference>
<keyword evidence="3 6" id="KW-0812">Transmembrane</keyword>
<feature type="transmembrane region" description="Helical" evidence="6">
    <location>
        <begin position="79"/>
        <end position="96"/>
    </location>
</feature>
<dbReference type="Pfam" id="PF01040">
    <property type="entry name" value="UbiA"/>
    <property type="match status" value="1"/>
</dbReference>
<organism evidence="7">
    <name type="scientific">Schlesneria paludicola</name>
    <dbReference type="NCBI Taxonomy" id="360056"/>
    <lineage>
        <taxon>Bacteria</taxon>
        <taxon>Pseudomonadati</taxon>
        <taxon>Planctomycetota</taxon>
        <taxon>Planctomycetia</taxon>
        <taxon>Planctomycetales</taxon>
        <taxon>Planctomycetaceae</taxon>
        <taxon>Schlesneria</taxon>
    </lineage>
</organism>
<evidence type="ECO:0000256" key="2">
    <source>
        <dbReference type="ARBA" id="ARBA00022475"/>
    </source>
</evidence>
<accession>A0A7C2K1V1</accession>
<dbReference type="Gene3D" id="1.10.357.140">
    <property type="entry name" value="UbiA prenyltransferase"/>
    <property type="match status" value="1"/>
</dbReference>
<feature type="transmembrane region" description="Helical" evidence="6">
    <location>
        <begin position="190"/>
        <end position="211"/>
    </location>
</feature>
<dbReference type="InterPro" id="IPR050475">
    <property type="entry name" value="Prenyltransferase_related"/>
</dbReference>
<keyword evidence="5 6" id="KW-0472">Membrane</keyword>
<dbReference type="AlphaFoldDB" id="A0A7C2K1V1"/>
<feature type="transmembrane region" description="Helical" evidence="6">
    <location>
        <begin position="7"/>
        <end position="26"/>
    </location>
</feature>
<evidence type="ECO:0000256" key="5">
    <source>
        <dbReference type="ARBA" id="ARBA00023136"/>
    </source>
</evidence>
<comment type="caution">
    <text evidence="7">The sequence shown here is derived from an EMBL/GenBank/DDBJ whole genome shotgun (WGS) entry which is preliminary data.</text>
</comment>
<comment type="subcellular location">
    <subcellularLocation>
        <location evidence="1">Membrane</location>
        <topology evidence="1">Multi-pass membrane protein</topology>
    </subcellularLocation>
</comment>
<evidence type="ECO:0000313" key="7">
    <source>
        <dbReference type="EMBL" id="HEN16759.1"/>
    </source>
</evidence>
<gene>
    <name evidence="7" type="ORF">ENQ76_14960</name>
</gene>
<dbReference type="PANTHER" id="PTHR42723">
    <property type="entry name" value="CHLOROPHYLL SYNTHASE"/>
    <property type="match status" value="1"/>
</dbReference>
<reference evidence="7" key="1">
    <citation type="journal article" date="2020" name="mSystems">
        <title>Genome- and Community-Level Interaction Insights into Carbon Utilization and Element Cycling Functions of Hydrothermarchaeota in Hydrothermal Sediment.</title>
        <authorList>
            <person name="Zhou Z."/>
            <person name="Liu Y."/>
            <person name="Xu W."/>
            <person name="Pan J."/>
            <person name="Luo Z.H."/>
            <person name="Li M."/>
        </authorList>
    </citation>
    <scope>NUCLEOTIDE SEQUENCE [LARGE SCALE GENOMIC DNA]</scope>
    <source>
        <strain evidence="7">SpSt-339</strain>
    </source>
</reference>
<dbReference type="EMBL" id="DSOK01000410">
    <property type="protein sequence ID" value="HEN16759.1"/>
    <property type="molecule type" value="Genomic_DNA"/>
</dbReference>
<evidence type="ECO:0000256" key="6">
    <source>
        <dbReference type="SAM" id="Phobius"/>
    </source>
</evidence>
<feature type="transmembrane region" description="Helical" evidence="6">
    <location>
        <begin position="217"/>
        <end position="237"/>
    </location>
</feature>
<feature type="transmembrane region" description="Helical" evidence="6">
    <location>
        <begin position="161"/>
        <end position="178"/>
    </location>
</feature>
<name>A0A7C2K1V1_9PLAN</name>
<proteinExistence type="predicted"/>
<feature type="transmembrane region" description="Helical" evidence="6">
    <location>
        <begin position="38"/>
        <end position="58"/>
    </location>
</feature>
<evidence type="ECO:0000256" key="1">
    <source>
        <dbReference type="ARBA" id="ARBA00004141"/>
    </source>
</evidence>
<keyword evidence="4 6" id="KW-1133">Transmembrane helix</keyword>
<dbReference type="GO" id="GO:0016020">
    <property type="term" value="C:membrane"/>
    <property type="evidence" value="ECO:0007669"/>
    <property type="project" value="UniProtKB-SubCell"/>
</dbReference>
<evidence type="ECO:0008006" key="8">
    <source>
        <dbReference type="Google" id="ProtNLM"/>
    </source>
</evidence>
<dbReference type="CDD" id="cd13964">
    <property type="entry name" value="PT_UbiA_1"/>
    <property type="match status" value="1"/>
</dbReference>
<protein>
    <recommendedName>
        <fullName evidence="8">4-hydroxybenzoate polyprenyltransferase</fullName>
    </recommendedName>
</protein>
<evidence type="ECO:0000256" key="4">
    <source>
        <dbReference type="ARBA" id="ARBA00022989"/>
    </source>
</evidence>
<sequence>MLAYLQLLRLPTVFTAMADIVLGFVLTHRSLEPYPTFAALLLASCGLYLAGMMFNDVFDRKQDAVERPNRPIPSGRVPLAAAIALGTLLMIGGVTASMWGNYWSSGVAAVLVIAVLAYDSFLKRTPLGPLGMGFCRFLNVMLGASDYTWHQQGSFLARPQLVVAIGLGVYIIGVTWFARTEAKQSARGQLAAALATLNAGLGVLVWLLWTWPNEGRVEIVLLLLGLIAVPLNLRAIAAIRDASPARVQGMIKLFLLNYVTLSATLVFWHTADATLALGTACLVIPAMLLSRIIPMT</sequence>
<dbReference type="InterPro" id="IPR000537">
    <property type="entry name" value="UbiA_prenyltransferase"/>
</dbReference>
<feature type="transmembrane region" description="Helical" evidence="6">
    <location>
        <begin position="274"/>
        <end position="293"/>
    </location>
</feature>
<dbReference type="GO" id="GO:0016765">
    <property type="term" value="F:transferase activity, transferring alkyl or aryl (other than methyl) groups"/>
    <property type="evidence" value="ECO:0007669"/>
    <property type="project" value="InterPro"/>
</dbReference>